<dbReference type="RefSeq" id="WP_230497603.1">
    <property type="nucleotide sequence ID" value="NZ_CAKJTG010000018.1"/>
</dbReference>
<keyword evidence="2" id="KW-1185">Reference proteome</keyword>
<evidence type="ECO:0000313" key="2">
    <source>
        <dbReference type="Proteomes" id="UP000789845"/>
    </source>
</evidence>
<name>A0A9C7GBW2_9BACI</name>
<organism evidence="1 2">
    <name type="scientific">Pseudoneobacillus rhizosphaerae</name>
    <dbReference type="NCBI Taxonomy" id="2880968"/>
    <lineage>
        <taxon>Bacteria</taxon>
        <taxon>Bacillati</taxon>
        <taxon>Bacillota</taxon>
        <taxon>Bacilli</taxon>
        <taxon>Bacillales</taxon>
        <taxon>Bacillaceae</taxon>
        <taxon>Pseudoneobacillus</taxon>
    </lineage>
</organism>
<dbReference type="Proteomes" id="UP000789845">
    <property type="component" value="Unassembled WGS sequence"/>
</dbReference>
<accession>A0A9C7GBW2</accession>
<dbReference type="AlphaFoldDB" id="A0A9C7GBW2"/>
<reference evidence="1" key="1">
    <citation type="submission" date="2021-10" db="EMBL/GenBank/DDBJ databases">
        <authorList>
            <person name="Criscuolo A."/>
        </authorList>
    </citation>
    <scope>NUCLEOTIDE SEQUENCE</scope>
    <source>
        <strain evidence="1">CIP111885</strain>
    </source>
</reference>
<proteinExistence type="predicted"/>
<protein>
    <recommendedName>
        <fullName evidence="3">Sodium:proton antiporter</fullName>
    </recommendedName>
</protein>
<dbReference type="EMBL" id="CAKJTG010000018">
    <property type="protein sequence ID" value="CAG9609370.1"/>
    <property type="molecule type" value="Genomic_DNA"/>
</dbReference>
<evidence type="ECO:0008006" key="3">
    <source>
        <dbReference type="Google" id="ProtNLM"/>
    </source>
</evidence>
<comment type="caution">
    <text evidence="1">The sequence shown here is derived from an EMBL/GenBank/DDBJ whole genome shotgun (WGS) entry which is preliminary data.</text>
</comment>
<gene>
    <name evidence="1" type="ORF">NEOCIP111885_03112</name>
</gene>
<evidence type="ECO:0000313" key="1">
    <source>
        <dbReference type="EMBL" id="CAG9609370.1"/>
    </source>
</evidence>
<sequence length="64" mass="7511">MTKLFSSIIMIGTLGYTLYRYRYRLMNLVLGTGYLRRVLVRSMMSLPGIRKRMMSVVFNGPSNW</sequence>